<evidence type="ECO:0000256" key="1">
    <source>
        <dbReference type="ARBA" id="ARBA00004442"/>
    </source>
</evidence>
<reference evidence="7" key="1">
    <citation type="submission" date="2019-11" db="EMBL/GenBank/DDBJ databases">
        <title>Microbial mats filling the niche in hypersaline microbial mats.</title>
        <authorList>
            <person name="Wong H.L."/>
            <person name="Macleod F.I."/>
            <person name="White R.A. III"/>
            <person name="Burns B.P."/>
        </authorList>
    </citation>
    <scope>NUCLEOTIDE SEQUENCE</scope>
    <source>
        <strain evidence="7">Rbin_158</strain>
    </source>
</reference>
<keyword evidence="5" id="KW-0732">Signal</keyword>
<keyword evidence="2 4" id="KW-0472">Membrane</keyword>
<dbReference type="AlphaFoldDB" id="A0A9D5Q6Z3"/>
<dbReference type="InterPro" id="IPR050330">
    <property type="entry name" value="Bact_OuterMem_StrucFunc"/>
</dbReference>
<evidence type="ECO:0000256" key="4">
    <source>
        <dbReference type="PROSITE-ProRule" id="PRU00473"/>
    </source>
</evidence>
<comment type="caution">
    <text evidence="7">The sequence shown here is derived from an EMBL/GenBank/DDBJ whole genome shotgun (WGS) entry which is preliminary data.</text>
</comment>
<name>A0A9D5Q6Z3_9BACT</name>
<evidence type="ECO:0000313" key="7">
    <source>
        <dbReference type="EMBL" id="MBD3325752.1"/>
    </source>
</evidence>
<feature type="domain" description="OmpA-like" evidence="6">
    <location>
        <begin position="140"/>
        <end position="258"/>
    </location>
</feature>
<evidence type="ECO:0000256" key="5">
    <source>
        <dbReference type="SAM" id="SignalP"/>
    </source>
</evidence>
<dbReference type="Gene3D" id="2.60.40.10">
    <property type="entry name" value="Immunoglobulins"/>
    <property type="match status" value="1"/>
</dbReference>
<dbReference type="SUPFAM" id="SSF103088">
    <property type="entry name" value="OmpA-like"/>
    <property type="match status" value="1"/>
</dbReference>
<sequence length="260" mass="28802">MRGQMNRKHVLSMLGIVLLLGSAGGCTQTPDIVQRMLGRDVAAQREAIAEDWCPQIHAFTVSPQTVECGDPVTLELAATSPQTVDLSYTWEIAGQSFETGQRAIWKTPTCQTIDTPNQVYTVRGIVSDRECAVTRSANVKVLCNCAFDVMVHFAFAKANLDATAKVELDKIGELFQQSADHTILIEGHTDYVGSQQSNQRLGEKRAEQVKRYLVSTWHIAPERIITRSFGEDQPIAPNETSAGRAKNRRAEVFRVVLKTK</sequence>
<comment type="subcellular location">
    <subcellularLocation>
        <location evidence="1">Cell outer membrane</location>
    </subcellularLocation>
</comment>
<dbReference type="PROSITE" id="PS51123">
    <property type="entry name" value="OMPA_2"/>
    <property type="match status" value="1"/>
</dbReference>
<evidence type="ECO:0000313" key="8">
    <source>
        <dbReference type="Proteomes" id="UP000649604"/>
    </source>
</evidence>
<dbReference type="InterPro" id="IPR006664">
    <property type="entry name" value="OMP_bac"/>
</dbReference>
<evidence type="ECO:0000259" key="6">
    <source>
        <dbReference type="PROSITE" id="PS51123"/>
    </source>
</evidence>
<protein>
    <submittedName>
        <fullName evidence="7">OmpA family protein</fullName>
    </submittedName>
</protein>
<dbReference type="PANTHER" id="PTHR30329:SF21">
    <property type="entry name" value="LIPOPROTEIN YIAD-RELATED"/>
    <property type="match status" value="1"/>
</dbReference>
<accession>A0A9D5Q6Z3</accession>
<dbReference type="GO" id="GO:0009279">
    <property type="term" value="C:cell outer membrane"/>
    <property type="evidence" value="ECO:0007669"/>
    <property type="project" value="UniProtKB-SubCell"/>
</dbReference>
<gene>
    <name evidence="7" type="ORF">GF339_14290</name>
</gene>
<dbReference type="EMBL" id="WJJP01000463">
    <property type="protein sequence ID" value="MBD3325752.1"/>
    <property type="molecule type" value="Genomic_DNA"/>
</dbReference>
<evidence type="ECO:0000256" key="2">
    <source>
        <dbReference type="ARBA" id="ARBA00023136"/>
    </source>
</evidence>
<dbReference type="PANTHER" id="PTHR30329">
    <property type="entry name" value="STATOR ELEMENT OF FLAGELLAR MOTOR COMPLEX"/>
    <property type="match status" value="1"/>
</dbReference>
<dbReference type="Gene3D" id="3.30.1330.60">
    <property type="entry name" value="OmpA-like domain"/>
    <property type="match status" value="1"/>
</dbReference>
<proteinExistence type="predicted"/>
<dbReference type="Pfam" id="PF00691">
    <property type="entry name" value="OmpA"/>
    <property type="match status" value="1"/>
</dbReference>
<dbReference type="PRINTS" id="PR01021">
    <property type="entry name" value="OMPADOMAIN"/>
</dbReference>
<dbReference type="PROSITE" id="PS51257">
    <property type="entry name" value="PROKAR_LIPOPROTEIN"/>
    <property type="match status" value="1"/>
</dbReference>
<feature type="signal peptide" evidence="5">
    <location>
        <begin position="1"/>
        <end position="25"/>
    </location>
</feature>
<organism evidence="7 8">
    <name type="scientific">candidate division KSB3 bacterium</name>
    <dbReference type="NCBI Taxonomy" id="2044937"/>
    <lineage>
        <taxon>Bacteria</taxon>
        <taxon>candidate division KSB3</taxon>
    </lineage>
</organism>
<dbReference type="InterPro" id="IPR006665">
    <property type="entry name" value="OmpA-like"/>
</dbReference>
<feature type="chain" id="PRO_5039301665" evidence="5">
    <location>
        <begin position="26"/>
        <end position="260"/>
    </location>
</feature>
<dbReference type="InterPro" id="IPR013783">
    <property type="entry name" value="Ig-like_fold"/>
</dbReference>
<evidence type="ECO:0000256" key="3">
    <source>
        <dbReference type="ARBA" id="ARBA00023237"/>
    </source>
</evidence>
<dbReference type="Proteomes" id="UP000649604">
    <property type="component" value="Unassembled WGS sequence"/>
</dbReference>
<dbReference type="CDD" id="cd07185">
    <property type="entry name" value="OmpA_C-like"/>
    <property type="match status" value="1"/>
</dbReference>
<dbReference type="InterPro" id="IPR036737">
    <property type="entry name" value="OmpA-like_sf"/>
</dbReference>
<keyword evidence="3" id="KW-0998">Cell outer membrane</keyword>